<evidence type="ECO:0000313" key="4">
    <source>
        <dbReference type="EMBL" id="BBA99105.1"/>
    </source>
</evidence>
<evidence type="ECO:0000256" key="1">
    <source>
        <dbReference type="ARBA" id="ARBA00022801"/>
    </source>
</evidence>
<keyword evidence="1" id="KW-0378">Hydrolase</keyword>
<feature type="domain" description="BD-FAE-like" evidence="3">
    <location>
        <begin position="140"/>
        <end position="282"/>
    </location>
</feature>
<feature type="region of interest" description="Disordered" evidence="2">
    <location>
        <begin position="1"/>
        <end position="46"/>
    </location>
</feature>
<feature type="compositionally biased region" description="Low complexity" evidence="2">
    <location>
        <begin position="123"/>
        <end position="139"/>
    </location>
</feature>
<evidence type="ECO:0000256" key="2">
    <source>
        <dbReference type="SAM" id="MobiDB-lite"/>
    </source>
</evidence>
<reference evidence="4 5" key="3">
    <citation type="journal article" date="2011" name="Nat. Chem. Biol.">
        <title>Reveromycin A biosynthesis uses RevG and RevJ for stereospecific spiroacetal formation.</title>
        <authorList>
            <person name="Takahashi S."/>
            <person name="Toyoda A."/>
            <person name="Sekiyama Y."/>
            <person name="Takagi H."/>
            <person name="Nogawa T."/>
            <person name="Uramoto M."/>
            <person name="Suzuki R."/>
            <person name="Koshino H."/>
            <person name="Kumano T."/>
            <person name="Panthee S."/>
            <person name="Dairi T."/>
            <person name="Ishikawa J."/>
            <person name="Ikeda H."/>
            <person name="Sakaki Y."/>
            <person name="Osada H."/>
        </authorList>
    </citation>
    <scope>NUCLEOTIDE SEQUENCE [LARGE SCALE GENOMIC DNA]</scope>
    <source>
        <strain evidence="4 5">SN-593</strain>
    </source>
</reference>
<dbReference type="Gene3D" id="3.40.50.1820">
    <property type="entry name" value="alpha/beta hydrolase"/>
    <property type="match status" value="1"/>
</dbReference>
<dbReference type="SUPFAM" id="SSF53474">
    <property type="entry name" value="alpha/beta-Hydrolases"/>
    <property type="match status" value="1"/>
</dbReference>
<dbReference type="GO" id="GO:0016787">
    <property type="term" value="F:hydrolase activity"/>
    <property type="evidence" value="ECO:0007669"/>
    <property type="project" value="UniProtKB-KW"/>
</dbReference>
<dbReference type="PANTHER" id="PTHR48081">
    <property type="entry name" value="AB HYDROLASE SUPERFAMILY PROTEIN C4A8.06C"/>
    <property type="match status" value="1"/>
</dbReference>
<feature type="compositionally biased region" description="Low complexity" evidence="2">
    <location>
        <begin position="15"/>
        <end position="28"/>
    </location>
</feature>
<name>A0A7U3URN8_9ACTN</name>
<reference evidence="4 5" key="2">
    <citation type="journal article" date="2011" name="J. Antibiot.">
        <title>Furaquinocins I and J: novel polyketide isoprenoid hybrid compounds from Streptomyces reveromyceticus SN-593.</title>
        <authorList>
            <person name="Panthee S."/>
            <person name="Takahashi S."/>
            <person name="Takagi H."/>
            <person name="Nogawa T."/>
            <person name="Oowada E."/>
            <person name="Uramoto M."/>
            <person name="Osada H."/>
        </authorList>
    </citation>
    <scope>NUCLEOTIDE SEQUENCE [LARGE SCALE GENOMIC DNA]</scope>
    <source>
        <strain evidence="4 5">SN-593</strain>
    </source>
</reference>
<sequence>MTAAAPRSPSPPPADQAAAEEASALGHAPVPPDATARYGDDPDQVVDFYRPAAGSARPAPLVALLHGGAWRAAYDRAHVSPLAAHLAARGLAVASVEYRRGGQDGAAPGPRTPGGQAGGGGRPSSAPARAAEPAPAPAGRWPDTFDDVAAALDALPSLARAALGEDTVDPRRVVVTGHSAGGHLALWAAARHLLPAGSPWHRSAPPALRGVVALAPVADFTSAIRLGVCSGAVLGLLGGPEHATDRLPHTDPAALLPTGIATTLVHGTADTVVPPQVSAAFARAAGAAGEEPTVAWLPGTGHFPLIDPTSGACAAVVEEIAQLAW</sequence>
<gene>
    <name evidence="4" type="ORF">RVR_5585</name>
</gene>
<accession>A0A7U3URN8</accession>
<dbReference type="InterPro" id="IPR050300">
    <property type="entry name" value="GDXG_lipolytic_enzyme"/>
</dbReference>
<dbReference type="AlphaFoldDB" id="A0A7U3URN8"/>
<reference evidence="4 5" key="4">
    <citation type="journal article" date="2020" name="Sci. Rep.">
        <title>beta-carboline chemical signals induce reveromycin production through a LuxR family regulator in Streptomyces sp. SN-593.</title>
        <authorList>
            <person name="Panthee S."/>
            <person name="Kito N."/>
            <person name="Hayashi T."/>
            <person name="Shimizu T."/>
            <person name="Ishikawa J."/>
            <person name="Hamamoto H."/>
            <person name="Osada H."/>
            <person name="Takahashi S."/>
        </authorList>
    </citation>
    <scope>NUCLEOTIDE SEQUENCE [LARGE SCALE GENOMIC DNA]</scope>
    <source>
        <strain evidence="4 5">SN-593</strain>
    </source>
</reference>
<evidence type="ECO:0000313" key="5">
    <source>
        <dbReference type="Proteomes" id="UP000595703"/>
    </source>
</evidence>
<dbReference type="InterPro" id="IPR049492">
    <property type="entry name" value="BD-FAE-like_dom"/>
</dbReference>
<feature type="region of interest" description="Disordered" evidence="2">
    <location>
        <begin position="101"/>
        <end position="139"/>
    </location>
</feature>
<dbReference type="Proteomes" id="UP000595703">
    <property type="component" value="Chromosome"/>
</dbReference>
<reference evidence="4 5" key="1">
    <citation type="journal article" date="2010" name="J. Bacteriol.">
        <title>Biochemical characterization of a novel indole prenyltransferase from Streptomyces sp. SN-593.</title>
        <authorList>
            <person name="Takahashi S."/>
            <person name="Takagi H."/>
            <person name="Toyoda A."/>
            <person name="Uramoto M."/>
            <person name="Nogawa T."/>
            <person name="Ueki M."/>
            <person name="Sakaki Y."/>
            <person name="Osada H."/>
        </authorList>
    </citation>
    <scope>NUCLEOTIDE SEQUENCE [LARGE SCALE GENOMIC DNA]</scope>
    <source>
        <strain evidence="4 5">SN-593</strain>
    </source>
</reference>
<dbReference type="Pfam" id="PF20434">
    <property type="entry name" value="BD-FAE"/>
    <property type="match status" value="1"/>
</dbReference>
<evidence type="ECO:0000259" key="3">
    <source>
        <dbReference type="Pfam" id="PF20434"/>
    </source>
</evidence>
<dbReference type="InterPro" id="IPR029058">
    <property type="entry name" value="AB_hydrolase_fold"/>
</dbReference>
<organism evidence="4 5">
    <name type="scientific">Actinacidiphila reveromycinica</name>
    <dbReference type="NCBI Taxonomy" id="659352"/>
    <lineage>
        <taxon>Bacteria</taxon>
        <taxon>Bacillati</taxon>
        <taxon>Actinomycetota</taxon>
        <taxon>Actinomycetes</taxon>
        <taxon>Kitasatosporales</taxon>
        <taxon>Streptomycetaceae</taxon>
        <taxon>Actinacidiphila</taxon>
    </lineage>
</organism>
<protein>
    <submittedName>
        <fullName evidence="4">Putative lipase/esterase</fullName>
    </submittedName>
</protein>
<dbReference type="EMBL" id="AP018365">
    <property type="protein sequence ID" value="BBA99105.1"/>
    <property type="molecule type" value="Genomic_DNA"/>
</dbReference>
<proteinExistence type="predicted"/>
<dbReference type="RefSeq" id="WP_202235139.1">
    <property type="nucleotide sequence ID" value="NZ_AP018365.1"/>
</dbReference>
<dbReference type="PANTHER" id="PTHR48081:SF33">
    <property type="entry name" value="KYNURENINE FORMAMIDASE"/>
    <property type="match status" value="1"/>
</dbReference>
<keyword evidence="5" id="KW-1185">Reference proteome</keyword>
<dbReference type="KEGG" id="arev:RVR_5585"/>